<evidence type="ECO:0000313" key="1">
    <source>
        <dbReference type="EnsemblPlants" id="MELO3C028202.2.1"/>
    </source>
</evidence>
<accession>A0A9I9E3J9</accession>
<organism evidence="1">
    <name type="scientific">Cucumis melo</name>
    <name type="common">Muskmelon</name>
    <dbReference type="NCBI Taxonomy" id="3656"/>
    <lineage>
        <taxon>Eukaryota</taxon>
        <taxon>Viridiplantae</taxon>
        <taxon>Streptophyta</taxon>
        <taxon>Embryophyta</taxon>
        <taxon>Tracheophyta</taxon>
        <taxon>Spermatophyta</taxon>
        <taxon>Magnoliopsida</taxon>
        <taxon>eudicotyledons</taxon>
        <taxon>Gunneridae</taxon>
        <taxon>Pentapetalae</taxon>
        <taxon>rosids</taxon>
        <taxon>fabids</taxon>
        <taxon>Cucurbitales</taxon>
        <taxon>Cucurbitaceae</taxon>
        <taxon>Benincaseae</taxon>
        <taxon>Cucumis</taxon>
    </lineage>
</organism>
<reference evidence="1" key="1">
    <citation type="submission" date="2023-03" db="UniProtKB">
        <authorList>
            <consortium name="EnsemblPlants"/>
        </authorList>
    </citation>
    <scope>IDENTIFICATION</scope>
</reference>
<proteinExistence type="predicted"/>
<name>A0A9I9E3J9_CUCME</name>
<protein>
    <submittedName>
        <fullName evidence="1">Uncharacterized protein</fullName>
    </submittedName>
</protein>
<dbReference type="Gramene" id="MELO3C028202.2.1">
    <property type="protein sequence ID" value="MELO3C028202.2.1"/>
    <property type="gene ID" value="MELO3C028202.2"/>
</dbReference>
<dbReference type="EnsemblPlants" id="MELO3C028202.2.1">
    <property type="protein sequence ID" value="MELO3C028202.2.1"/>
    <property type="gene ID" value="MELO3C028202.2"/>
</dbReference>
<dbReference type="AlphaFoldDB" id="A0A9I9E3J9"/>
<sequence>ARLGLVQELYACGSACDRRETRLRLWCRRRGLHKRAARLTRGRTRARVGFRKMARVGSGRGAGFRSDPCARGAGFRISGGAAAAGGPATHGFV</sequence>